<dbReference type="AlphaFoldDB" id="A0A6A6PAM9"/>
<dbReference type="PROSITE" id="PS50011">
    <property type="entry name" value="PROTEIN_KINASE_DOM"/>
    <property type="match status" value="1"/>
</dbReference>
<keyword evidence="7" id="KW-1185">Reference proteome</keyword>
<comment type="similarity">
    <text evidence="4">Belongs to the protein kinase superfamily.</text>
</comment>
<accession>A0A6A6PAM9</accession>
<dbReference type="InterPro" id="IPR017441">
    <property type="entry name" value="Protein_kinase_ATP_BS"/>
</dbReference>
<keyword evidence="2 3" id="KW-0067">ATP-binding</keyword>
<dbReference type="Proteomes" id="UP000799766">
    <property type="component" value="Unassembled WGS sequence"/>
</dbReference>
<sequence length="437" mass="50303">MITAMAQSTLSKFVWWVFDRSLNQNLEQYLEDYISTDRGLEDDDARDIAVVLQQRSRGIIEYMVSRDSPRTLVILKMIGMPDLSDKFLNAGVTDMWYPFDDYLLRQIISDKETRRLFLEKQNLVLSRHMSPDPDRHQHLLHGDDHFEEKKILGSGGFGLVSDCHDILNNRQVARKLIPRGRTISRRQAAISADAFANELAILRRVSARNLPHLVTVVGSYTDPTYFGILSTPVADMDLGKYLEVRLFNNSHKKWYGCLASALCFLHGMKIRHKDIKPRNILIYKDDVLLADFGISYDWTDRSGPTTSGRPVARDPRYCAPEVDGWESRNESADVWSLGCVYLEMWSAFSGFEIESIRQHFRENGSRSDIYCKNREALLSWMAEVRGRHHMQGLSQWISQMLKEHSNERISAAGLRDRIRLQAPYYVGLMGCRCGDDL</sequence>
<dbReference type="GO" id="GO:0005524">
    <property type="term" value="F:ATP binding"/>
    <property type="evidence" value="ECO:0007669"/>
    <property type="project" value="UniProtKB-UniRule"/>
</dbReference>
<evidence type="ECO:0000259" key="5">
    <source>
        <dbReference type="PROSITE" id="PS50011"/>
    </source>
</evidence>
<evidence type="ECO:0000256" key="1">
    <source>
        <dbReference type="ARBA" id="ARBA00022741"/>
    </source>
</evidence>
<dbReference type="PROSITE" id="PS00108">
    <property type="entry name" value="PROTEIN_KINASE_ST"/>
    <property type="match status" value="1"/>
</dbReference>
<reference evidence="6" key="1">
    <citation type="journal article" date="2020" name="Stud. Mycol.">
        <title>101 Dothideomycetes genomes: a test case for predicting lifestyles and emergence of pathogens.</title>
        <authorList>
            <person name="Haridas S."/>
            <person name="Albert R."/>
            <person name="Binder M."/>
            <person name="Bloem J."/>
            <person name="Labutti K."/>
            <person name="Salamov A."/>
            <person name="Andreopoulos B."/>
            <person name="Baker S."/>
            <person name="Barry K."/>
            <person name="Bills G."/>
            <person name="Bluhm B."/>
            <person name="Cannon C."/>
            <person name="Castanera R."/>
            <person name="Culley D."/>
            <person name="Daum C."/>
            <person name="Ezra D."/>
            <person name="Gonzalez J."/>
            <person name="Henrissat B."/>
            <person name="Kuo A."/>
            <person name="Liang C."/>
            <person name="Lipzen A."/>
            <person name="Lutzoni F."/>
            <person name="Magnuson J."/>
            <person name="Mondo S."/>
            <person name="Nolan M."/>
            <person name="Ohm R."/>
            <person name="Pangilinan J."/>
            <person name="Park H.-J."/>
            <person name="Ramirez L."/>
            <person name="Alfaro M."/>
            <person name="Sun H."/>
            <person name="Tritt A."/>
            <person name="Yoshinaga Y."/>
            <person name="Zwiers L.-H."/>
            <person name="Turgeon B."/>
            <person name="Goodwin S."/>
            <person name="Spatafora J."/>
            <person name="Crous P."/>
            <person name="Grigoriev I."/>
        </authorList>
    </citation>
    <scope>NUCLEOTIDE SEQUENCE</scope>
    <source>
        <strain evidence="6">ATCC 16933</strain>
    </source>
</reference>
<gene>
    <name evidence="6" type="ORF">BDY21DRAFT_166102</name>
</gene>
<evidence type="ECO:0000256" key="4">
    <source>
        <dbReference type="RuleBase" id="RU000304"/>
    </source>
</evidence>
<dbReference type="GO" id="GO:0005634">
    <property type="term" value="C:nucleus"/>
    <property type="evidence" value="ECO:0007669"/>
    <property type="project" value="TreeGrafter"/>
</dbReference>
<dbReference type="Pfam" id="PF00069">
    <property type="entry name" value="Pkinase"/>
    <property type="match status" value="1"/>
</dbReference>
<evidence type="ECO:0000256" key="2">
    <source>
        <dbReference type="ARBA" id="ARBA00022840"/>
    </source>
</evidence>
<dbReference type="OrthoDB" id="4062651at2759"/>
<keyword evidence="1 3" id="KW-0547">Nucleotide-binding</keyword>
<evidence type="ECO:0000313" key="6">
    <source>
        <dbReference type="EMBL" id="KAF2460483.1"/>
    </source>
</evidence>
<feature type="binding site" evidence="3">
    <location>
        <position position="175"/>
    </location>
    <ligand>
        <name>ATP</name>
        <dbReference type="ChEBI" id="CHEBI:30616"/>
    </ligand>
</feature>
<dbReference type="PROSITE" id="PS00107">
    <property type="entry name" value="PROTEIN_KINASE_ATP"/>
    <property type="match status" value="1"/>
</dbReference>
<dbReference type="GO" id="GO:0004674">
    <property type="term" value="F:protein serine/threonine kinase activity"/>
    <property type="evidence" value="ECO:0007669"/>
    <property type="project" value="UniProtKB-KW"/>
</dbReference>
<dbReference type="InterPro" id="IPR011009">
    <property type="entry name" value="Kinase-like_dom_sf"/>
</dbReference>
<keyword evidence="6" id="KW-0418">Kinase</keyword>
<dbReference type="InterPro" id="IPR008271">
    <property type="entry name" value="Ser/Thr_kinase_AS"/>
</dbReference>
<dbReference type="PANTHER" id="PTHR44167">
    <property type="entry name" value="OVARIAN-SPECIFIC SERINE/THREONINE-PROTEIN KINASE LOK-RELATED"/>
    <property type="match status" value="1"/>
</dbReference>
<keyword evidence="6" id="KW-0808">Transferase</keyword>
<feature type="domain" description="Protein kinase" evidence="5">
    <location>
        <begin position="146"/>
        <end position="425"/>
    </location>
</feature>
<dbReference type="Gene3D" id="1.10.510.10">
    <property type="entry name" value="Transferase(Phosphotransferase) domain 1"/>
    <property type="match status" value="1"/>
</dbReference>
<dbReference type="GO" id="GO:0044773">
    <property type="term" value="P:mitotic DNA damage checkpoint signaling"/>
    <property type="evidence" value="ECO:0007669"/>
    <property type="project" value="TreeGrafter"/>
</dbReference>
<keyword evidence="4" id="KW-0723">Serine/threonine-protein kinase</keyword>
<dbReference type="InterPro" id="IPR000719">
    <property type="entry name" value="Prot_kinase_dom"/>
</dbReference>
<dbReference type="CDD" id="cd00180">
    <property type="entry name" value="PKc"/>
    <property type="match status" value="1"/>
</dbReference>
<evidence type="ECO:0000256" key="3">
    <source>
        <dbReference type="PROSITE-ProRule" id="PRU10141"/>
    </source>
</evidence>
<dbReference type="EMBL" id="MU001673">
    <property type="protein sequence ID" value="KAF2460483.1"/>
    <property type="molecule type" value="Genomic_DNA"/>
</dbReference>
<dbReference type="SMART" id="SM00220">
    <property type="entry name" value="S_TKc"/>
    <property type="match status" value="1"/>
</dbReference>
<proteinExistence type="inferred from homology"/>
<dbReference type="PANTHER" id="PTHR44167:SF24">
    <property type="entry name" value="SERINE_THREONINE-PROTEIN KINASE CHK2"/>
    <property type="match status" value="1"/>
</dbReference>
<dbReference type="SUPFAM" id="SSF56112">
    <property type="entry name" value="Protein kinase-like (PK-like)"/>
    <property type="match status" value="1"/>
</dbReference>
<name>A0A6A6PAM9_9PEZI</name>
<evidence type="ECO:0000313" key="7">
    <source>
        <dbReference type="Proteomes" id="UP000799766"/>
    </source>
</evidence>
<organism evidence="6 7">
    <name type="scientific">Lineolata rhizophorae</name>
    <dbReference type="NCBI Taxonomy" id="578093"/>
    <lineage>
        <taxon>Eukaryota</taxon>
        <taxon>Fungi</taxon>
        <taxon>Dikarya</taxon>
        <taxon>Ascomycota</taxon>
        <taxon>Pezizomycotina</taxon>
        <taxon>Dothideomycetes</taxon>
        <taxon>Dothideomycetes incertae sedis</taxon>
        <taxon>Lineolatales</taxon>
        <taxon>Lineolataceae</taxon>
        <taxon>Lineolata</taxon>
    </lineage>
</organism>
<dbReference type="Gene3D" id="3.30.200.20">
    <property type="entry name" value="Phosphorylase Kinase, domain 1"/>
    <property type="match status" value="1"/>
</dbReference>
<protein>
    <submittedName>
        <fullName evidence="6">Kinase-like domain-containing protein</fullName>
    </submittedName>
</protein>